<dbReference type="PANTHER" id="PTHR43584">
    <property type="entry name" value="NUCLEOTIDYL TRANSFERASE"/>
    <property type="match status" value="1"/>
</dbReference>
<feature type="binding site" evidence="18">
    <location>
        <position position="22"/>
    </location>
    <ligand>
        <name>UDP-N-acetyl-alpha-D-glucosamine</name>
        <dbReference type="ChEBI" id="CHEBI:57705"/>
    </ligand>
</feature>
<comment type="caution">
    <text evidence="21">The sequence shown here is derived from an EMBL/GenBank/DDBJ whole genome shotgun (WGS) entry which is preliminary data.</text>
</comment>
<dbReference type="InterPro" id="IPR056729">
    <property type="entry name" value="GMPPB_C"/>
</dbReference>
<comment type="subcellular location">
    <subcellularLocation>
        <location evidence="1 18">Cytoplasm</location>
    </subcellularLocation>
</comment>
<dbReference type="InterPro" id="IPR038009">
    <property type="entry name" value="GlmU_C_LbH"/>
</dbReference>
<evidence type="ECO:0000256" key="3">
    <source>
        <dbReference type="ARBA" id="ARBA00007947"/>
    </source>
</evidence>
<comment type="similarity">
    <text evidence="2 18">In the C-terminal section; belongs to the transferase hexapeptide repeat family.</text>
</comment>
<keyword evidence="4 18" id="KW-0963">Cytoplasm</keyword>
<evidence type="ECO:0000256" key="13">
    <source>
        <dbReference type="ARBA" id="ARBA00023315"/>
    </source>
</evidence>
<feature type="binding site" evidence="18">
    <location>
        <position position="224"/>
    </location>
    <ligand>
        <name>Mg(2+)</name>
        <dbReference type="ChEBI" id="CHEBI:18420"/>
    </ligand>
</feature>
<feature type="binding site" evidence="18">
    <location>
        <begin position="78"/>
        <end position="79"/>
    </location>
    <ligand>
        <name>UDP-N-acetyl-alpha-D-glucosamine</name>
        <dbReference type="ChEBI" id="CHEBI:57705"/>
    </ligand>
</feature>
<dbReference type="SUPFAM" id="SSF53448">
    <property type="entry name" value="Nucleotide-diphospho-sugar transferases"/>
    <property type="match status" value="1"/>
</dbReference>
<comment type="pathway">
    <text evidence="18">Bacterial outer membrane biogenesis; LPS lipid A biosynthesis.</text>
</comment>
<comment type="pathway">
    <text evidence="18">Nucleotide-sugar biosynthesis; UDP-N-acetyl-alpha-D-glucosamine biosynthesis; UDP-N-acetyl-alpha-D-glucosamine from N-acetyl-alpha-D-glucosamine 1-phosphate: step 1/1.</text>
</comment>
<comment type="pathway">
    <text evidence="18">Nucleotide-sugar biosynthesis; UDP-N-acetyl-alpha-D-glucosamine biosynthesis; N-acetyl-alpha-D-glucosamine 1-phosphate from alpha-D-glucosamine 6-phosphate (route II): step 2/2.</text>
</comment>
<dbReference type="CDD" id="cd03353">
    <property type="entry name" value="LbH_GlmU_C"/>
    <property type="match status" value="1"/>
</dbReference>
<reference evidence="21 22" key="1">
    <citation type="submission" date="2019-10" db="EMBL/GenBank/DDBJ databases">
        <title>Pseudomonas dajingensis sp. nov., isolated from the profound head ulcers of farmed Murray cod (Maccullochella peelii peelii).</title>
        <authorList>
            <person name="Liu Y."/>
        </authorList>
    </citation>
    <scope>NUCLEOTIDE SEQUENCE [LARGE SCALE GENOMIC DNA]</scope>
    <source>
        <strain evidence="21 22">MC042</strain>
    </source>
</reference>
<evidence type="ECO:0000256" key="18">
    <source>
        <dbReference type="HAMAP-Rule" id="MF_01631"/>
    </source>
</evidence>
<feature type="binding site" evidence="18">
    <location>
        <position position="330"/>
    </location>
    <ligand>
        <name>UDP-N-acetyl-alpha-D-glucosamine</name>
        <dbReference type="ChEBI" id="CHEBI:57705"/>
    </ligand>
</feature>
<evidence type="ECO:0000259" key="19">
    <source>
        <dbReference type="Pfam" id="PF12804"/>
    </source>
</evidence>
<feature type="binding site" evidence="18">
    <location>
        <begin position="383"/>
        <end position="384"/>
    </location>
    <ligand>
        <name>acetyl-CoA</name>
        <dbReference type="ChEBI" id="CHEBI:57288"/>
    </ligand>
</feature>
<dbReference type="InterPro" id="IPR050065">
    <property type="entry name" value="GlmU-like"/>
</dbReference>
<keyword evidence="8 18" id="KW-0677">Repeat</keyword>
<dbReference type="GO" id="GO:0003977">
    <property type="term" value="F:UDP-N-acetylglucosamine diphosphorylase activity"/>
    <property type="evidence" value="ECO:0007669"/>
    <property type="project" value="UniProtKB-UniRule"/>
</dbReference>
<feature type="domain" description="MobA-like NTP transferase" evidence="19">
    <location>
        <begin position="6"/>
        <end position="121"/>
    </location>
</feature>
<feature type="region of interest" description="N-acetyltransferase" evidence="18">
    <location>
        <begin position="248"/>
        <end position="455"/>
    </location>
</feature>
<keyword evidence="13 18" id="KW-0012">Acyltransferase</keyword>
<dbReference type="PANTHER" id="PTHR43584:SF3">
    <property type="entry name" value="BIFUNCTIONAL PROTEIN GLMU"/>
    <property type="match status" value="1"/>
</dbReference>
<comment type="function">
    <text evidence="17 18">Catalyzes the last two sequential reactions in the de novo biosynthetic pathway for UDP-N-acetylglucosamine (UDP-GlcNAc). The C-terminal domain catalyzes the transfer of acetyl group from acetyl coenzyme A to glucosamine-1-phosphate (GlcN-1-P) to produce N-acetylglucosamine-1-phosphate (GlcNAc-1-P), which is converted into UDP-GlcNAc by the transfer of uridine 5-monophosphate (from uridine 5-triphosphate), a reaction catalyzed by the N-terminal domain.</text>
</comment>
<dbReference type="GO" id="GO:0016020">
    <property type="term" value="C:membrane"/>
    <property type="evidence" value="ECO:0007669"/>
    <property type="project" value="GOC"/>
</dbReference>
<comment type="subunit">
    <text evidence="18">Homotrimer.</text>
</comment>
<feature type="binding site" evidence="18">
    <location>
        <position position="166"/>
    </location>
    <ligand>
        <name>UDP-N-acetyl-alpha-D-glucosamine</name>
        <dbReference type="ChEBI" id="CHEBI:57705"/>
    </ligand>
</feature>
<dbReference type="UniPathway" id="UPA00973"/>
<feature type="region of interest" description="Linker" evidence="18">
    <location>
        <begin position="227"/>
        <end position="247"/>
    </location>
</feature>
<name>A0A7X1PGJ4_9PSED</name>
<keyword evidence="9 18" id="KW-0460">Magnesium</keyword>
<dbReference type="HAMAP" id="MF_01631">
    <property type="entry name" value="GlmU"/>
    <property type="match status" value="1"/>
</dbReference>
<dbReference type="Gene3D" id="3.90.550.10">
    <property type="entry name" value="Spore Coat Polysaccharide Biosynthesis Protein SpsA, Chain A"/>
    <property type="match status" value="1"/>
</dbReference>
<keyword evidence="12 18" id="KW-0511">Multifunctional enzyme</keyword>
<dbReference type="GO" id="GO:0008360">
    <property type="term" value="P:regulation of cell shape"/>
    <property type="evidence" value="ECO:0007669"/>
    <property type="project" value="UniProtKB-KW"/>
</dbReference>
<dbReference type="Proteomes" id="UP000486534">
    <property type="component" value="Unassembled WGS sequence"/>
</dbReference>
<evidence type="ECO:0000256" key="9">
    <source>
        <dbReference type="ARBA" id="ARBA00022842"/>
    </source>
</evidence>
<evidence type="ECO:0000313" key="22">
    <source>
        <dbReference type="Proteomes" id="UP000486534"/>
    </source>
</evidence>
<feature type="binding site" evidence="18">
    <location>
        <position position="437"/>
    </location>
    <ligand>
        <name>acetyl-CoA</name>
        <dbReference type="ChEBI" id="CHEBI:57288"/>
    </ligand>
</feature>
<feature type="binding site" evidence="18">
    <location>
        <position position="224"/>
    </location>
    <ligand>
        <name>UDP-N-acetyl-alpha-D-glucosamine</name>
        <dbReference type="ChEBI" id="CHEBI:57705"/>
    </ligand>
</feature>
<dbReference type="GO" id="GO:0019134">
    <property type="term" value="F:glucosamine-1-phosphate N-acetyltransferase activity"/>
    <property type="evidence" value="ECO:0007669"/>
    <property type="project" value="UniProtKB-UniRule"/>
</dbReference>
<protein>
    <recommendedName>
        <fullName evidence="18">Bifunctional protein GlmU</fullName>
    </recommendedName>
    <domain>
        <recommendedName>
            <fullName evidence="18">UDP-N-acetylglucosamine pyrophosphorylase</fullName>
            <ecNumber evidence="18">2.7.7.23</ecNumber>
        </recommendedName>
        <alternativeName>
            <fullName evidence="18">N-acetylglucosamine-1-phosphate uridyltransferase</fullName>
        </alternativeName>
    </domain>
    <domain>
        <recommendedName>
            <fullName evidence="18">Glucosamine-1-phosphate N-acetyltransferase</fullName>
            <ecNumber evidence="18">2.3.1.157</ecNumber>
        </recommendedName>
    </domain>
</protein>
<dbReference type="EMBL" id="WHUV01000001">
    <property type="protein sequence ID" value="MQA51726.1"/>
    <property type="molecule type" value="Genomic_DNA"/>
</dbReference>
<dbReference type="Pfam" id="PF12804">
    <property type="entry name" value="NTP_transf_3"/>
    <property type="match status" value="1"/>
</dbReference>
<evidence type="ECO:0000256" key="7">
    <source>
        <dbReference type="ARBA" id="ARBA00022723"/>
    </source>
</evidence>
<dbReference type="Pfam" id="PF25087">
    <property type="entry name" value="GMPPB_C"/>
    <property type="match status" value="1"/>
</dbReference>
<organism evidence="21 22">
    <name type="scientific">Pseudomonas piscis</name>
    <dbReference type="NCBI Taxonomy" id="2614538"/>
    <lineage>
        <taxon>Bacteria</taxon>
        <taxon>Pseudomonadati</taxon>
        <taxon>Pseudomonadota</taxon>
        <taxon>Gammaproteobacteria</taxon>
        <taxon>Pseudomonadales</taxon>
        <taxon>Pseudomonadaceae</taxon>
        <taxon>Pseudomonas</taxon>
    </lineage>
</organism>
<accession>A0A7X1PGJ4</accession>
<feature type="binding site" evidence="18">
    <location>
        <position position="420"/>
    </location>
    <ligand>
        <name>acetyl-CoA</name>
        <dbReference type="ChEBI" id="CHEBI:57288"/>
    </ligand>
</feature>
<dbReference type="AlphaFoldDB" id="A0A7X1PGJ4"/>
<comment type="similarity">
    <text evidence="3 18">In the N-terminal section; belongs to the N-acetylglucosamine-1-phosphate uridyltransferase family.</text>
</comment>
<evidence type="ECO:0000256" key="5">
    <source>
        <dbReference type="ARBA" id="ARBA00022679"/>
    </source>
</evidence>
<dbReference type="NCBIfam" id="TIGR01173">
    <property type="entry name" value="glmU"/>
    <property type="match status" value="1"/>
</dbReference>
<evidence type="ECO:0000256" key="11">
    <source>
        <dbReference type="ARBA" id="ARBA00022984"/>
    </source>
</evidence>
<dbReference type="SUPFAM" id="SSF51161">
    <property type="entry name" value="Trimeric LpxA-like enzymes"/>
    <property type="match status" value="1"/>
</dbReference>
<dbReference type="RefSeq" id="WP_152896428.1">
    <property type="nucleotide sequence ID" value="NZ_WHUV01000001.1"/>
</dbReference>
<dbReference type="InterPro" id="IPR005882">
    <property type="entry name" value="Bifunctional_GlmU"/>
</dbReference>
<dbReference type="InterPro" id="IPR029044">
    <property type="entry name" value="Nucleotide-diphossugar_trans"/>
</dbReference>
<sequence>MSLEIVILAAGQGTRMRSALPKVLHPVAGNSMLGHVIHSARQLDPQRIHVVIGHGADAVRERLAADDLNFVLQDKQLGTGHAVAQAVPFIQADTVLILYGDVPLIEVQTLQRLLKQAGPEQLGLLTVELDDPTGYGRIVRDANGKVAAIVEQKDANQAQRAITEGNTGILAVPGKRLGDWTSRLSNNNAQGEYYLTDVIAMAVSDGLEVATEQPLDAMEVQGANDRKQLSELERHCQLRSARRLMAEGVTLRDPARFDVRGEVTVGRDVLIDINVILEGRVVIEDDVVIGPNCVIKNSTLRKGVVIKANSHIDGAVMGEGSDAGPFARLRPGSVLEARAHVGNFVELKNAHLGQEAKAGHLSYLGDAVIGARTNIGAGTITCNYDGVNKHKTVMGEDVFIGSNNSLVAPVDISSGATTAAGSTITQDVSPAQLAVGRARQKNIDGWKRPQKINKD</sequence>
<evidence type="ECO:0000256" key="17">
    <source>
        <dbReference type="ARBA" id="ARBA00049628"/>
    </source>
</evidence>
<keyword evidence="7 18" id="KW-0479">Metal-binding</keyword>
<keyword evidence="5 18" id="KW-0808">Transferase</keyword>
<dbReference type="GO" id="GO:0000902">
    <property type="term" value="P:cell morphogenesis"/>
    <property type="evidence" value="ECO:0007669"/>
    <property type="project" value="UniProtKB-UniRule"/>
</dbReference>
<keyword evidence="10 18" id="KW-0133">Cell shape</keyword>
<dbReference type="InterPro" id="IPR011004">
    <property type="entry name" value="Trimer_LpxA-like_sf"/>
</dbReference>
<dbReference type="GO" id="GO:0000287">
    <property type="term" value="F:magnesium ion binding"/>
    <property type="evidence" value="ECO:0007669"/>
    <property type="project" value="UniProtKB-UniRule"/>
</dbReference>
<evidence type="ECO:0000256" key="15">
    <source>
        <dbReference type="ARBA" id="ARBA00048247"/>
    </source>
</evidence>
<feature type="domain" description="Mannose-1-phosphate guanyltransferase C-terminal" evidence="20">
    <location>
        <begin position="260"/>
        <end position="339"/>
    </location>
</feature>
<evidence type="ECO:0000256" key="8">
    <source>
        <dbReference type="ARBA" id="ARBA00022737"/>
    </source>
</evidence>
<comment type="catalytic activity">
    <reaction evidence="16 18">
        <text>N-acetyl-alpha-D-glucosamine 1-phosphate + UTP + H(+) = UDP-N-acetyl-alpha-D-glucosamine + diphosphate</text>
        <dbReference type="Rhea" id="RHEA:13509"/>
        <dbReference type="ChEBI" id="CHEBI:15378"/>
        <dbReference type="ChEBI" id="CHEBI:33019"/>
        <dbReference type="ChEBI" id="CHEBI:46398"/>
        <dbReference type="ChEBI" id="CHEBI:57705"/>
        <dbReference type="ChEBI" id="CHEBI:57776"/>
        <dbReference type="EC" id="2.7.7.23"/>
    </reaction>
</comment>
<evidence type="ECO:0000256" key="1">
    <source>
        <dbReference type="ARBA" id="ARBA00004496"/>
    </source>
</evidence>
<dbReference type="EC" id="2.7.7.23" evidence="18"/>
<dbReference type="GO" id="GO:0006048">
    <property type="term" value="P:UDP-N-acetylglucosamine biosynthetic process"/>
    <property type="evidence" value="ECO:0007669"/>
    <property type="project" value="UniProtKB-UniPathway"/>
</dbReference>
<dbReference type="CDD" id="cd02540">
    <property type="entry name" value="GT2_GlmU_N_bac"/>
    <property type="match status" value="1"/>
</dbReference>
<comment type="catalytic activity">
    <reaction evidence="15 18">
        <text>alpha-D-glucosamine 1-phosphate + acetyl-CoA = N-acetyl-alpha-D-glucosamine 1-phosphate + CoA + H(+)</text>
        <dbReference type="Rhea" id="RHEA:13725"/>
        <dbReference type="ChEBI" id="CHEBI:15378"/>
        <dbReference type="ChEBI" id="CHEBI:57287"/>
        <dbReference type="ChEBI" id="CHEBI:57288"/>
        <dbReference type="ChEBI" id="CHEBI:57776"/>
        <dbReference type="ChEBI" id="CHEBI:58516"/>
        <dbReference type="EC" id="2.3.1.157"/>
    </reaction>
</comment>
<evidence type="ECO:0000256" key="16">
    <source>
        <dbReference type="ARBA" id="ARBA00048493"/>
    </source>
</evidence>
<feature type="binding site" evidence="18">
    <location>
        <begin position="99"/>
        <end position="101"/>
    </location>
    <ligand>
        <name>UDP-N-acetyl-alpha-D-glucosamine</name>
        <dbReference type="ChEBI" id="CHEBI:57705"/>
    </ligand>
</feature>
<feature type="binding site" evidence="18">
    <location>
        <position position="348"/>
    </location>
    <ligand>
        <name>UDP-N-acetyl-alpha-D-glucosamine</name>
        <dbReference type="ChEBI" id="CHEBI:57705"/>
    </ligand>
</feature>
<keyword evidence="14 18" id="KW-0961">Cell wall biogenesis/degradation</keyword>
<evidence type="ECO:0000256" key="14">
    <source>
        <dbReference type="ARBA" id="ARBA00023316"/>
    </source>
</evidence>
<evidence type="ECO:0000259" key="20">
    <source>
        <dbReference type="Pfam" id="PF25087"/>
    </source>
</evidence>
<feature type="binding site" evidence="18">
    <location>
        <begin position="8"/>
        <end position="11"/>
    </location>
    <ligand>
        <name>UDP-N-acetyl-alpha-D-glucosamine</name>
        <dbReference type="ChEBI" id="CHEBI:57705"/>
    </ligand>
</feature>
<feature type="binding site" evidence="18">
    <location>
        <position position="377"/>
    </location>
    <ligand>
        <name>acetyl-CoA</name>
        <dbReference type="ChEBI" id="CHEBI:57288"/>
    </ligand>
</feature>
<dbReference type="GO" id="GO:0005737">
    <property type="term" value="C:cytoplasm"/>
    <property type="evidence" value="ECO:0007669"/>
    <property type="project" value="UniProtKB-SubCell"/>
</dbReference>
<keyword evidence="11 18" id="KW-0573">Peptidoglycan synthesis</keyword>
<dbReference type="InterPro" id="IPR001451">
    <property type="entry name" value="Hexapep"/>
</dbReference>
<gene>
    <name evidence="18 21" type="primary">glmU</name>
    <name evidence="21" type="ORF">GDH07_00160</name>
</gene>
<feature type="active site" description="Proton acceptor" evidence="18">
    <location>
        <position position="360"/>
    </location>
</feature>
<keyword evidence="6 18" id="KW-0548">Nucleotidyltransferase</keyword>
<dbReference type="GO" id="GO:0009245">
    <property type="term" value="P:lipid A biosynthetic process"/>
    <property type="evidence" value="ECO:0007669"/>
    <property type="project" value="UniProtKB-UniRule"/>
</dbReference>
<feature type="binding site" evidence="18">
    <location>
        <position position="151"/>
    </location>
    <ligand>
        <name>UDP-N-acetyl-alpha-D-glucosamine</name>
        <dbReference type="ChEBI" id="CHEBI:57705"/>
    </ligand>
</feature>
<feature type="region of interest" description="Pyrophosphorylase" evidence="18">
    <location>
        <begin position="1"/>
        <end position="226"/>
    </location>
</feature>
<dbReference type="Gene3D" id="2.160.10.10">
    <property type="entry name" value="Hexapeptide repeat proteins"/>
    <property type="match status" value="1"/>
</dbReference>
<feature type="binding site" evidence="18">
    <location>
        <position position="402"/>
    </location>
    <ligand>
        <name>acetyl-CoA</name>
        <dbReference type="ChEBI" id="CHEBI:57288"/>
    </ligand>
</feature>
<evidence type="ECO:0000256" key="4">
    <source>
        <dbReference type="ARBA" id="ARBA00022490"/>
    </source>
</evidence>
<feature type="binding site" evidence="18">
    <location>
        <position position="73"/>
    </location>
    <ligand>
        <name>UDP-N-acetyl-alpha-D-glucosamine</name>
        <dbReference type="ChEBI" id="CHEBI:57705"/>
    </ligand>
</feature>
<dbReference type="GO" id="GO:0071555">
    <property type="term" value="P:cell wall organization"/>
    <property type="evidence" value="ECO:0007669"/>
    <property type="project" value="UniProtKB-KW"/>
</dbReference>
<dbReference type="GO" id="GO:0009252">
    <property type="term" value="P:peptidoglycan biosynthetic process"/>
    <property type="evidence" value="ECO:0007669"/>
    <property type="project" value="UniProtKB-UniRule"/>
</dbReference>
<feature type="binding site" evidence="18">
    <location>
        <position position="374"/>
    </location>
    <ligand>
        <name>UDP-N-acetyl-alpha-D-glucosamine</name>
        <dbReference type="ChEBI" id="CHEBI:57705"/>
    </ligand>
</feature>
<evidence type="ECO:0000256" key="10">
    <source>
        <dbReference type="ARBA" id="ARBA00022960"/>
    </source>
</evidence>
<evidence type="ECO:0000256" key="12">
    <source>
        <dbReference type="ARBA" id="ARBA00023268"/>
    </source>
</evidence>
<evidence type="ECO:0000256" key="2">
    <source>
        <dbReference type="ARBA" id="ARBA00007707"/>
    </source>
</evidence>
<feature type="binding site" evidence="18">
    <location>
        <position position="101"/>
    </location>
    <ligand>
        <name>Mg(2+)</name>
        <dbReference type="ChEBI" id="CHEBI:18420"/>
    </ligand>
</feature>
<feature type="binding site" evidence="18">
    <location>
        <position position="363"/>
    </location>
    <ligand>
        <name>UDP-N-acetyl-alpha-D-glucosamine</name>
        <dbReference type="ChEBI" id="CHEBI:57705"/>
    </ligand>
</feature>
<evidence type="ECO:0000313" key="21">
    <source>
        <dbReference type="EMBL" id="MQA51726.1"/>
    </source>
</evidence>
<comment type="cofactor">
    <cofactor evidence="18">
        <name>Mg(2+)</name>
        <dbReference type="ChEBI" id="CHEBI:18420"/>
    </cofactor>
    <text evidence="18">Binds 1 Mg(2+) ion per subunit.</text>
</comment>
<dbReference type="UniPathway" id="UPA00113">
    <property type="reaction ID" value="UER00532"/>
</dbReference>
<dbReference type="InterPro" id="IPR025877">
    <property type="entry name" value="MobA-like_NTP_Trfase"/>
</dbReference>
<proteinExistence type="inferred from homology"/>
<feature type="binding site" evidence="18">
    <location>
        <position position="136"/>
    </location>
    <ligand>
        <name>UDP-N-acetyl-alpha-D-glucosamine</name>
        <dbReference type="ChEBI" id="CHEBI:57705"/>
    </ligand>
</feature>
<evidence type="ECO:0000256" key="6">
    <source>
        <dbReference type="ARBA" id="ARBA00022695"/>
    </source>
</evidence>
<dbReference type="Pfam" id="PF14602">
    <property type="entry name" value="Hexapep_2"/>
    <property type="match status" value="1"/>
</dbReference>
<dbReference type="EC" id="2.3.1.157" evidence="18"/>